<evidence type="ECO:0000313" key="6">
    <source>
        <dbReference type="EMBL" id="GFN84601.1"/>
    </source>
</evidence>
<dbReference type="SUPFAM" id="SSF50156">
    <property type="entry name" value="PDZ domain-like"/>
    <property type="match status" value="1"/>
</dbReference>
<feature type="compositionally biased region" description="Basic and acidic residues" evidence="4">
    <location>
        <begin position="158"/>
        <end position="172"/>
    </location>
</feature>
<dbReference type="SMART" id="SM00228">
    <property type="entry name" value="PDZ"/>
    <property type="match status" value="1"/>
</dbReference>
<dbReference type="Pfam" id="PF00595">
    <property type="entry name" value="PDZ"/>
    <property type="match status" value="1"/>
</dbReference>
<accession>A0AAV3YNS2</accession>
<evidence type="ECO:0000259" key="5">
    <source>
        <dbReference type="PROSITE" id="PS50106"/>
    </source>
</evidence>
<feature type="compositionally biased region" description="Low complexity" evidence="4">
    <location>
        <begin position="180"/>
        <end position="193"/>
    </location>
</feature>
<keyword evidence="6" id="KW-0675">Receptor</keyword>
<keyword evidence="7" id="KW-1185">Reference proteome</keyword>
<dbReference type="AlphaFoldDB" id="A0AAV3YNS2"/>
<feature type="domain" description="PDZ" evidence="5">
    <location>
        <begin position="279"/>
        <end position="361"/>
    </location>
</feature>
<keyword evidence="2" id="KW-0963">Cytoplasm</keyword>
<feature type="compositionally biased region" description="Basic and acidic residues" evidence="4">
    <location>
        <begin position="89"/>
        <end position="101"/>
    </location>
</feature>
<evidence type="ECO:0000256" key="2">
    <source>
        <dbReference type="ARBA" id="ARBA00022490"/>
    </source>
</evidence>
<evidence type="ECO:0000256" key="3">
    <source>
        <dbReference type="ARBA" id="ARBA00022737"/>
    </source>
</evidence>
<sequence length="422" mass="45313">MAIASSPRPKSSGNSAALEEDYQKALLEWEGKSGMRNGCASDNAEQTKDDENTDTSSSSSSHMDDWFKTLEEFDMGSGSEMLRQIGMSLRERSNASQEHQHQSRASRADAANSTGSESEVKTLGLKQRSKSASRFNQAPSSSTSLDAINPPTKPPISKKPDLKSFLVKRDSFQNKTPGASATDSSSLTTTMSTFKSEITNTDYALSKPAIPPRSVRTLPAARSQSMSHGFSGPPPPLPAKPKLPALSSKVAEHRTSTGSQSGKEKIQTIFTPSPLQLQQIVLEKKSPLDDFGFSLSDAVDDKGVYVSSVRSGSLADAAGLKSYDRLLQVNKTKTKESDCATVVPLIAQTGKRLSLVVCRNPLLPKESEAKGHRSQRAAQSVERESVAGKARYTLPLGLSAIVARSSKARAFSKEKETAGKKS</sequence>
<dbReference type="Gene3D" id="2.30.42.10">
    <property type="match status" value="1"/>
</dbReference>
<dbReference type="PANTHER" id="PTHR46227">
    <property type="entry name" value="GLUTAMATE RECEPTOR-INTERACTING PROTEIN GRIP"/>
    <property type="match status" value="1"/>
</dbReference>
<proteinExistence type="predicted"/>
<dbReference type="Proteomes" id="UP000735302">
    <property type="component" value="Unassembled WGS sequence"/>
</dbReference>
<dbReference type="EMBL" id="BLXT01001319">
    <property type="protein sequence ID" value="GFN84601.1"/>
    <property type="molecule type" value="Genomic_DNA"/>
</dbReference>
<feature type="compositionally biased region" description="Polar residues" evidence="4">
    <location>
        <begin position="130"/>
        <end position="146"/>
    </location>
</feature>
<evidence type="ECO:0000256" key="1">
    <source>
        <dbReference type="ARBA" id="ARBA00004496"/>
    </source>
</evidence>
<feature type="region of interest" description="Disordered" evidence="4">
    <location>
        <begin position="77"/>
        <end position="265"/>
    </location>
</feature>
<organism evidence="6 7">
    <name type="scientific">Plakobranchus ocellatus</name>
    <dbReference type="NCBI Taxonomy" id="259542"/>
    <lineage>
        <taxon>Eukaryota</taxon>
        <taxon>Metazoa</taxon>
        <taxon>Spiralia</taxon>
        <taxon>Lophotrochozoa</taxon>
        <taxon>Mollusca</taxon>
        <taxon>Gastropoda</taxon>
        <taxon>Heterobranchia</taxon>
        <taxon>Euthyneura</taxon>
        <taxon>Panpulmonata</taxon>
        <taxon>Sacoglossa</taxon>
        <taxon>Placobranchoidea</taxon>
        <taxon>Plakobranchidae</taxon>
        <taxon>Plakobranchus</taxon>
    </lineage>
</organism>
<dbReference type="GO" id="GO:0098887">
    <property type="term" value="P:neurotransmitter receptor transport, endosome to postsynaptic membrane"/>
    <property type="evidence" value="ECO:0007669"/>
    <property type="project" value="TreeGrafter"/>
</dbReference>
<protein>
    <submittedName>
        <fullName evidence="6">Glutamate receptor-interacting protein 2</fullName>
    </submittedName>
</protein>
<comment type="caution">
    <text evidence="6">The sequence shown here is derived from an EMBL/GenBank/DDBJ whole genome shotgun (WGS) entry which is preliminary data.</text>
</comment>
<comment type="subcellular location">
    <subcellularLocation>
        <location evidence="1">Cytoplasm</location>
    </subcellularLocation>
</comment>
<gene>
    <name evidence="6" type="ORF">PoB_001110700</name>
</gene>
<dbReference type="InterPro" id="IPR043545">
    <property type="entry name" value="GRIP1/2"/>
</dbReference>
<dbReference type="InterPro" id="IPR036034">
    <property type="entry name" value="PDZ_sf"/>
</dbReference>
<evidence type="ECO:0000313" key="7">
    <source>
        <dbReference type="Proteomes" id="UP000735302"/>
    </source>
</evidence>
<dbReference type="GO" id="GO:0005737">
    <property type="term" value="C:cytoplasm"/>
    <property type="evidence" value="ECO:0007669"/>
    <property type="project" value="UniProtKB-SubCell"/>
</dbReference>
<name>A0AAV3YNS2_9GAST</name>
<evidence type="ECO:0000256" key="4">
    <source>
        <dbReference type="SAM" id="MobiDB-lite"/>
    </source>
</evidence>
<dbReference type="PROSITE" id="PS50106">
    <property type="entry name" value="PDZ"/>
    <property type="match status" value="1"/>
</dbReference>
<feature type="compositionally biased region" description="Pro residues" evidence="4">
    <location>
        <begin position="232"/>
        <end position="241"/>
    </location>
</feature>
<dbReference type="InterPro" id="IPR001478">
    <property type="entry name" value="PDZ"/>
</dbReference>
<feature type="region of interest" description="Disordered" evidence="4">
    <location>
        <begin position="32"/>
        <end position="64"/>
    </location>
</feature>
<dbReference type="PANTHER" id="PTHR46227:SF2">
    <property type="entry name" value="FI03335P"/>
    <property type="match status" value="1"/>
</dbReference>
<feature type="compositionally biased region" description="Polar residues" evidence="4">
    <location>
        <begin position="194"/>
        <end position="203"/>
    </location>
</feature>
<keyword evidence="3" id="KW-0677">Repeat</keyword>
<reference evidence="6 7" key="1">
    <citation type="journal article" date="2021" name="Elife">
        <title>Chloroplast acquisition without the gene transfer in kleptoplastic sea slugs, Plakobranchus ocellatus.</title>
        <authorList>
            <person name="Maeda T."/>
            <person name="Takahashi S."/>
            <person name="Yoshida T."/>
            <person name="Shimamura S."/>
            <person name="Takaki Y."/>
            <person name="Nagai Y."/>
            <person name="Toyoda A."/>
            <person name="Suzuki Y."/>
            <person name="Arimoto A."/>
            <person name="Ishii H."/>
            <person name="Satoh N."/>
            <person name="Nishiyama T."/>
            <person name="Hasebe M."/>
            <person name="Maruyama T."/>
            <person name="Minagawa J."/>
            <person name="Obokata J."/>
            <person name="Shigenobu S."/>
        </authorList>
    </citation>
    <scope>NUCLEOTIDE SEQUENCE [LARGE SCALE GENOMIC DNA]</scope>
</reference>